<dbReference type="SUPFAM" id="SSF53223">
    <property type="entry name" value="Aminoacid dehydrogenase-like, N-terminal domain"/>
    <property type="match status" value="1"/>
</dbReference>
<dbReference type="PIRSF" id="PIRSF000106">
    <property type="entry name" value="ME"/>
    <property type="match status" value="1"/>
</dbReference>
<dbReference type="CDD" id="cd05312">
    <property type="entry name" value="NAD_bind_1_malic_enz"/>
    <property type="match status" value="1"/>
</dbReference>
<dbReference type="InterPro" id="IPR012302">
    <property type="entry name" value="Malic_NAD-bd"/>
</dbReference>
<dbReference type="SUPFAM" id="SSF51735">
    <property type="entry name" value="NAD(P)-binding Rossmann-fold domains"/>
    <property type="match status" value="1"/>
</dbReference>
<evidence type="ECO:0000256" key="1">
    <source>
        <dbReference type="ARBA" id="ARBA00001936"/>
    </source>
</evidence>
<dbReference type="Pfam" id="PF03949">
    <property type="entry name" value="Malic_M"/>
    <property type="match status" value="1"/>
</dbReference>
<name>A0ABX8V6Q2_9BACT</name>
<evidence type="ECO:0000256" key="3">
    <source>
        <dbReference type="ARBA" id="ARBA00022723"/>
    </source>
</evidence>
<dbReference type="InterPro" id="IPR037062">
    <property type="entry name" value="Malic_N_dom_sf"/>
</dbReference>
<evidence type="ECO:0000256" key="5">
    <source>
        <dbReference type="ARBA" id="ARBA00023027"/>
    </source>
</evidence>
<dbReference type="Gene3D" id="3.40.50.10380">
    <property type="entry name" value="Malic enzyme, N-terminal domain"/>
    <property type="match status" value="1"/>
</dbReference>
<dbReference type="SMART" id="SM00919">
    <property type="entry name" value="Malic_M"/>
    <property type="match status" value="1"/>
</dbReference>
<dbReference type="NCBIfam" id="NF010052">
    <property type="entry name" value="PRK13529.1"/>
    <property type="match status" value="1"/>
</dbReference>
<keyword evidence="5" id="KW-0520">NAD</keyword>
<dbReference type="PANTHER" id="PTHR23406">
    <property type="entry name" value="MALIC ENZYME-RELATED"/>
    <property type="match status" value="1"/>
</dbReference>
<evidence type="ECO:0000256" key="2">
    <source>
        <dbReference type="ARBA" id="ARBA00008785"/>
    </source>
</evidence>
<sequence length="551" mass="62592">MKEIQTSLRSEKLLNHSIYNKGTAFTVEERDVFHLHGLLPFHVSTLEEQVIRRYQNFLAQKNQLSKYTFLSSLQDRNEVLFYRLVLNHISEMLPFIYTPTIGEVSLQFSSLYYQHRGMYISYALQDKIEEIMANLSQKELDVVVVTDGERILGLGDLGVGGMAIPQGKLSLYTLFGGIHPLRTLPVLLDVGTNNQTLLNDPLYLGWRHPRISDDLYYDFIDRFVRALKKRFPKVLLQWEDFSKTHAKPLLEKYQGVLCSFNDDIQGTAAVTLSALLSAIQGSLLSEQKIVVFGAGSAGLGISYLIVKAMQEEGCSEQRAQENFYMIDRQGLIHTELSNLDSEQKKFARDYQSLRKWELNSFPISLLEVIKQVKPTILIGVSAQAKAFTKEIVTEMGKYVENPIIFPLSNPNSRSEATPEELLHWTKGRAIIATGSPFENVDYDSKQYTIAQCNNVYIFPGIGLGAIAAKIPKITDEMFIQAAYVLSKHSLFPDLFPPLKLLREVSREIAIAVIAVAENQELIPPMTKEIREKLVDQTIWFPSYPTYSFKQE</sequence>
<dbReference type="Proteomes" id="UP000826014">
    <property type="component" value="Chromosome"/>
</dbReference>
<comment type="cofactor">
    <cofactor evidence="1">
        <name>Mn(2+)</name>
        <dbReference type="ChEBI" id="CHEBI:29035"/>
    </cofactor>
</comment>
<comment type="similarity">
    <text evidence="2 6">Belongs to the malic enzymes family.</text>
</comment>
<feature type="domain" description="Malic enzyme NAD-binding" evidence="7">
    <location>
        <begin position="264"/>
        <end position="517"/>
    </location>
</feature>
<protein>
    <submittedName>
        <fullName evidence="9">NAD-dependent malic enzyme</fullName>
        <ecNumber evidence="9">1.1.1.38</ecNumber>
    </submittedName>
</protein>
<dbReference type="Gene3D" id="3.40.50.720">
    <property type="entry name" value="NAD(P)-binding Rossmann-like Domain"/>
    <property type="match status" value="1"/>
</dbReference>
<dbReference type="InterPro" id="IPR012301">
    <property type="entry name" value="Malic_N_dom"/>
</dbReference>
<evidence type="ECO:0000256" key="6">
    <source>
        <dbReference type="RuleBase" id="RU003427"/>
    </source>
</evidence>
<evidence type="ECO:0000313" key="9">
    <source>
        <dbReference type="EMBL" id="QYF48909.1"/>
    </source>
</evidence>
<keyword evidence="4 9" id="KW-0560">Oxidoreductase</keyword>
<accession>A0ABX8V6Q2</accession>
<dbReference type="InterPro" id="IPR036291">
    <property type="entry name" value="NAD(P)-bd_dom_sf"/>
</dbReference>
<dbReference type="PRINTS" id="PR00072">
    <property type="entry name" value="MALOXRDTASE"/>
</dbReference>
<feature type="domain" description="Malic enzyme N-terminal" evidence="8">
    <location>
        <begin position="74"/>
        <end position="254"/>
    </location>
</feature>
<dbReference type="PROSITE" id="PS00331">
    <property type="entry name" value="MALIC_ENZYMES"/>
    <property type="match status" value="1"/>
</dbReference>
<keyword evidence="3 6" id="KW-0479">Metal-binding</keyword>
<dbReference type="GO" id="GO:0016491">
    <property type="term" value="F:oxidoreductase activity"/>
    <property type="evidence" value="ECO:0007669"/>
    <property type="project" value="UniProtKB-KW"/>
</dbReference>
<dbReference type="Pfam" id="PF00390">
    <property type="entry name" value="malic"/>
    <property type="match status" value="1"/>
</dbReference>
<dbReference type="InterPro" id="IPR001891">
    <property type="entry name" value="Malic_OxRdtase"/>
</dbReference>
<dbReference type="PANTHER" id="PTHR23406:SF34">
    <property type="entry name" value="NAD-DEPENDENT MALIC ENZYME, MITOCHONDRIAL"/>
    <property type="match status" value="1"/>
</dbReference>
<dbReference type="RefSeq" id="WP_215216337.1">
    <property type="nucleotide sequence ID" value="NZ_CP075587.1"/>
</dbReference>
<evidence type="ECO:0000259" key="8">
    <source>
        <dbReference type="SMART" id="SM01274"/>
    </source>
</evidence>
<evidence type="ECO:0000313" key="10">
    <source>
        <dbReference type="Proteomes" id="UP000826014"/>
    </source>
</evidence>
<dbReference type="InterPro" id="IPR046346">
    <property type="entry name" value="Aminoacid_DH-like_N_sf"/>
</dbReference>
<dbReference type="InterPro" id="IPR015884">
    <property type="entry name" value="Malic_enzyme_CS"/>
</dbReference>
<proteinExistence type="inferred from homology"/>
<dbReference type="EMBL" id="CP075587">
    <property type="protein sequence ID" value="QYF48909.1"/>
    <property type="molecule type" value="Genomic_DNA"/>
</dbReference>
<dbReference type="SMART" id="SM01274">
    <property type="entry name" value="malic"/>
    <property type="match status" value="1"/>
</dbReference>
<reference evidence="9 10" key="1">
    <citation type="journal article" date="2022" name="bioRxiv">
        <title>Ecology and evolution of chlamydial symbionts of arthropods.</title>
        <authorList>
            <person name="Halter T."/>
            <person name="Koestlbacher S."/>
            <person name="Collingro A."/>
            <person name="Sixt B.S."/>
            <person name="Toenshoff E.R."/>
            <person name="Hendrickx F."/>
            <person name="Kostanjsek R."/>
            <person name="Horn M."/>
        </authorList>
    </citation>
    <scope>NUCLEOTIDE SEQUENCE [LARGE SCALE GENOMIC DNA]</scope>
    <source>
        <strain evidence="9">W744xW776</strain>
    </source>
</reference>
<evidence type="ECO:0000256" key="4">
    <source>
        <dbReference type="ARBA" id="ARBA00023002"/>
    </source>
</evidence>
<evidence type="ECO:0000259" key="7">
    <source>
        <dbReference type="SMART" id="SM00919"/>
    </source>
</evidence>
<dbReference type="EC" id="1.1.1.38" evidence="9"/>
<organism evidence="9 10">
    <name type="scientific">Candidatus Rhabdochlamydia oedothoracis</name>
    <dbReference type="NCBI Taxonomy" id="2720720"/>
    <lineage>
        <taxon>Bacteria</taxon>
        <taxon>Pseudomonadati</taxon>
        <taxon>Chlamydiota</taxon>
        <taxon>Chlamydiia</taxon>
        <taxon>Parachlamydiales</taxon>
        <taxon>Candidatus Rhabdochlamydiaceae</taxon>
        <taxon>Candidatus Rhabdochlamydia</taxon>
    </lineage>
</organism>
<keyword evidence="10" id="KW-1185">Reference proteome</keyword>
<gene>
    <name evidence="9" type="ORF">RHABOEDO_001147</name>
</gene>